<reference evidence="8 9" key="1">
    <citation type="submission" date="2021-04" db="EMBL/GenBank/DDBJ databases">
        <authorList>
            <person name="Rodrigo-Torres L."/>
            <person name="Arahal R. D."/>
            <person name="Lucena T."/>
        </authorList>
    </citation>
    <scope>NUCLEOTIDE SEQUENCE [LARGE SCALE GENOMIC DNA]</scope>
    <source>
        <strain evidence="8 9">CECT 9623</strain>
    </source>
</reference>
<gene>
    <name evidence="8" type="ORF">DYBT9623_02783</name>
</gene>
<dbReference type="Pfam" id="PF07980">
    <property type="entry name" value="SusD_RagB"/>
    <property type="match status" value="1"/>
</dbReference>
<name>A0ABN7RA86_9BACT</name>
<organism evidence="8 9">
    <name type="scientific">Dyadobacter linearis</name>
    <dbReference type="NCBI Taxonomy" id="2823330"/>
    <lineage>
        <taxon>Bacteria</taxon>
        <taxon>Pseudomonadati</taxon>
        <taxon>Bacteroidota</taxon>
        <taxon>Cytophagia</taxon>
        <taxon>Cytophagales</taxon>
        <taxon>Spirosomataceae</taxon>
        <taxon>Dyadobacter</taxon>
    </lineage>
</organism>
<dbReference type="Proteomes" id="UP000679725">
    <property type="component" value="Unassembled WGS sequence"/>
</dbReference>
<dbReference type="InterPro" id="IPR012944">
    <property type="entry name" value="SusD_RagB_dom"/>
</dbReference>
<keyword evidence="9" id="KW-1185">Reference proteome</keyword>
<evidence type="ECO:0000256" key="4">
    <source>
        <dbReference type="ARBA" id="ARBA00023136"/>
    </source>
</evidence>
<evidence type="ECO:0000256" key="3">
    <source>
        <dbReference type="ARBA" id="ARBA00022729"/>
    </source>
</evidence>
<dbReference type="SUPFAM" id="SSF48452">
    <property type="entry name" value="TPR-like"/>
    <property type="match status" value="1"/>
</dbReference>
<comment type="caution">
    <text evidence="8">The sequence shown here is derived from an EMBL/GenBank/DDBJ whole genome shotgun (WGS) entry which is preliminary data.</text>
</comment>
<dbReference type="Pfam" id="PF14322">
    <property type="entry name" value="SusD-like_3"/>
    <property type="match status" value="1"/>
</dbReference>
<proteinExistence type="inferred from homology"/>
<comment type="subcellular location">
    <subcellularLocation>
        <location evidence="1">Cell outer membrane</location>
    </subcellularLocation>
</comment>
<dbReference type="EMBL" id="CAJRAU010000003">
    <property type="protein sequence ID" value="CAG5070043.1"/>
    <property type="molecule type" value="Genomic_DNA"/>
</dbReference>
<keyword evidence="4" id="KW-0472">Membrane</keyword>
<feature type="domain" description="SusD-like N-terminal" evidence="7">
    <location>
        <begin position="42"/>
        <end position="240"/>
    </location>
</feature>
<evidence type="ECO:0000256" key="2">
    <source>
        <dbReference type="ARBA" id="ARBA00006275"/>
    </source>
</evidence>
<evidence type="ECO:0000256" key="5">
    <source>
        <dbReference type="ARBA" id="ARBA00023237"/>
    </source>
</evidence>
<dbReference type="InterPro" id="IPR011990">
    <property type="entry name" value="TPR-like_helical_dom_sf"/>
</dbReference>
<protein>
    <submittedName>
        <fullName evidence="8">SusD-like protein P2</fullName>
    </submittedName>
</protein>
<dbReference type="CDD" id="cd08977">
    <property type="entry name" value="SusD"/>
    <property type="match status" value="1"/>
</dbReference>
<evidence type="ECO:0000313" key="8">
    <source>
        <dbReference type="EMBL" id="CAG5070043.1"/>
    </source>
</evidence>
<keyword evidence="5" id="KW-0998">Cell outer membrane</keyword>
<dbReference type="Gene3D" id="1.25.40.390">
    <property type="match status" value="1"/>
</dbReference>
<evidence type="ECO:0000259" key="7">
    <source>
        <dbReference type="Pfam" id="PF14322"/>
    </source>
</evidence>
<keyword evidence="3" id="KW-0732">Signal</keyword>
<evidence type="ECO:0000313" key="9">
    <source>
        <dbReference type="Proteomes" id="UP000679725"/>
    </source>
</evidence>
<dbReference type="InterPro" id="IPR033985">
    <property type="entry name" value="SusD-like_N"/>
</dbReference>
<comment type="similarity">
    <text evidence="2">Belongs to the SusD family.</text>
</comment>
<feature type="domain" description="RagB/SusD" evidence="6">
    <location>
        <begin position="282"/>
        <end position="506"/>
    </location>
</feature>
<accession>A0ABN7RA86</accession>
<evidence type="ECO:0000259" key="6">
    <source>
        <dbReference type="Pfam" id="PF07980"/>
    </source>
</evidence>
<evidence type="ECO:0000256" key="1">
    <source>
        <dbReference type="ARBA" id="ARBA00004442"/>
    </source>
</evidence>
<sequence length="506" mass="56056">MLLSNIRINMNYINFRNHLRKTSLYLGLAGMLIIPSACDESFLDTDPQGKQAGAVFWQNEGDATKAVNAMYANLRGWNNTAFAAIAVENIGSDDAEKGSTASDATFFNDYDRFVVSSNDAQLGGFWQGQYQNINYANQVITNIPAISMDETLKARYIAEAKFVRAYSYFRLVRAFGDVPLRLAIPKDATEYNLPRTPKAEVYAAIEQDLTEAAATLPVNYGAADVGRATKGAAQSLHAKVAMYQAKWQQVFDLTNAVMTSGQYSLFPQYDALFRVPNENSVESIFEIQNELFTANKDASNSQYSQVQGVRGVVGGGWGFNVPTEALADSFETGDPRRDATIIFRGETTPSGDVIPKIGDNPMYNQKSYVPFSMFVSGFNEGVQQNIRVIRYADVLLMNAEAANELGNTTQALASLEMVRARARGTSKNVLPKVTTTNKAALRNAIWHERHVELAMENDRYFDVIRQGRAEQIFGPKGWKPNKNEVWPIPQNEIELSGGILVQNPGY</sequence>